<dbReference type="RefSeq" id="WP_152980861.1">
    <property type="nucleotide sequence ID" value="NZ_CP101125.1"/>
</dbReference>
<proteinExistence type="predicted"/>
<name>A0ABY5ENA9_9PSED</name>
<evidence type="ECO:0000313" key="1">
    <source>
        <dbReference type="EMBL" id="UTO15685.1"/>
    </source>
</evidence>
<protein>
    <submittedName>
        <fullName evidence="1">Uncharacterized protein</fullName>
    </submittedName>
</protein>
<sequence length="715" mass="81927">MPKINIKPMSSRATLSLLIEKARQNLEGTITYSASWLKEGGIGSTEWKVVGKNNATATINFSESLPDGSLLTDPHNKLLLETIQKQVFCVRAGYLSPRVDHSTWMKYVRFYINIASWQCLYKERYQPQTCGFKLINENAFEVLIEQYCEGGWAGILQIIPRLCELFCELIDEEYREKLTQPQIGKIIDHLRTNNLYVRKGNIKNCEIGLVSRDYLAKILGIHATAFNHIYIRTFLRQFEVSLQQSILVEGVRIRAQHTSHKTAIFEKDKTGEITRKSLIQFLILLKSLAEGNSNLPDVMPSFKFDHKEHMKKYNIRMDGHTKKIPYSIGMYALDKAVQWIMVYGKAIVGATLEIITAFHNIPPGELKGRSNRHLQRQKIFEQIISSYNTQPFEGLAAQPLADALNISKLTSQSHTESTSKNMTFAVALECFVAACALVIGFTKPIRINELSTILRDSLSYQTNNEGAFIKQPILKKRVPIAPYIRRPIPYIASVAVQLLAVLGSGLKEIYQDTSPHSEHLFYFPSSRGFNQPSGRRVDSRINSAMRSFCDIIEIPVDIYKRRWYIKIHEMRKFFIVTMYNHAKVYADDAIRHQAGQDDPRYLHDYLSGDVPEEEIIKYNIENIEDKLIELELGNLNLNENQGLSALYKQILSTMNITSLKSRNKFEFDQFLQALLASDGLLISTYTIRLTTYESEVFDTEIALKYGEAQDEKFHR</sequence>
<dbReference type="EMBL" id="CP101125">
    <property type="protein sequence ID" value="UTO15685.1"/>
    <property type="molecule type" value="Genomic_DNA"/>
</dbReference>
<organism evidence="1 2">
    <name type="scientific">Pseudomonas nunensis</name>
    <dbReference type="NCBI Taxonomy" id="2961896"/>
    <lineage>
        <taxon>Bacteria</taxon>
        <taxon>Pseudomonadati</taxon>
        <taxon>Pseudomonadota</taxon>
        <taxon>Gammaproteobacteria</taxon>
        <taxon>Pseudomonadales</taxon>
        <taxon>Pseudomonadaceae</taxon>
        <taxon>Pseudomonas</taxon>
    </lineage>
</organism>
<accession>A0ABY5ENA9</accession>
<keyword evidence="2" id="KW-1185">Reference proteome</keyword>
<reference evidence="1" key="1">
    <citation type="submission" date="2022-07" db="EMBL/GenBank/DDBJ databases">
        <title>Pseudomonas nunamit sp. nov. an antifungal species isolated from Greenland.</title>
        <authorList>
            <person name="Ntana F."/>
            <person name="Hennessy R.C."/>
            <person name="Zervas A."/>
            <person name="Stougaard P."/>
        </authorList>
    </citation>
    <scope>NUCLEOTIDE SEQUENCE</scope>
    <source>
        <strain evidence="1">In5</strain>
    </source>
</reference>
<gene>
    <name evidence="1" type="ORF">NK667_04785</name>
</gene>
<evidence type="ECO:0000313" key="2">
    <source>
        <dbReference type="Proteomes" id="UP001059607"/>
    </source>
</evidence>
<dbReference type="Proteomes" id="UP001059607">
    <property type="component" value="Chromosome"/>
</dbReference>